<feature type="compositionally biased region" description="Gly residues" evidence="1">
    <location>
        <begin position="9"/>
        <end position="20"/>
    </location>
</feature>
<feature type="region of interest" description="Disordered" evidence="1">
    <location>
        <begin position="1"/>
        <end position="22"/>
    </location>
</feature>
<comment type="caution">
    <text evidence="2">The sequence shown here is derived from an EMBL/GenBank/DDBJ whole genome shotgun (WGS) entry which is preliminary data.</text>
</comment>
<reference evidence="2" key="1">
    <citation type="submission" date="2019-08" db="EMBL/GenBank/DDBJ databases">
        <authorList>
            <person name="Kucharzyk K."/>
            <person name="Murdoch R.W."/>
            <person name="Higgins S."/>
            <person name="Loffler F."/>
        </authorList>
    </citation>
    <scope>NUCLEOTIDE SEQUENCE</scope>
</reference>
<gene>
    <name evidence="2" type="ORF">SDC9_162297</name>
</gene>
<dbReference type="AlphaFoldDB" id="A0A645FKN3"/>
<proteinExistence type="predicted"/>
<sequence>MASGSVTGEAGGGSGLGADGTTGLSPDGTAGLIIMAEGGATGWDGATGGWGGAIGGITGLGGVAFTMAAGISGFGDAGLGGVAFGNGDVPGAPNGAFRPAVNGAGAAVSPPPPAEGRRNFSCGTTEPPIPGALCCR</sequence>
<accession>A0A645FKN3</accession>
<evidence type="ECO:0000256" key="1">
    <source>
        <dbReference type="SAM" id="MobiDB-lite"/>
    </source>
</evidence>
<dbReference type="EMBL" id="VSSQ01061670">
    <property type="protein sequence ID" value="MPN14968.1"/>
    <property type="molecule type" value="Genomic_DNA"/>
</dbReference>
<name>A0A645FKN3_9ZZZZ</name>
<evidence type="ECO:0000313" key="2">
    <source>
        <dbReference type="EMBL" id="MPN14968.1"/>
    </source>
</evidence>
<protein>
    <submittedName>
        <fullName evidence="2">Uncharacterized protein</fullName>
    </submittedName>
</protein>
<organism evidence="2">
    <name type="scientific">bioreactor metagenome</name>
    <dbReference type="NCBI Taxonomy" id="1076179"/>
    <lineage>
        <taxon>unclassified sequences</taxon>
        <taxon>metagenomes</taxon>
        <taxon>ecological metagenomes</taxon>
    </lineage>
</organism>